<dbReference type="AlphaFoldDB" id="A0A9P6VL99"/>
<keyword evidence="3" id="KW-1185">Reference proteome</keyword>
<sequence length="219" mass="24626">MAPINDYVPKPTASSIPVTLPELKAYILNVTKEAAAKKKNYECHRYGTFMTHFSRSHLEGIFWGLFGVVVLLLCTASYSHAKSEQLYQYDECHPNDAIELKQKHQRKRFNAVITTTICFLAAALSVALEGLAGTALMYCQQHKVINFYWAMWGLTQVGSLIAIIGVTIHQWTSLKQHKTPPWNIALGTPILVITAAAFLFGNWIKKKWLKATGSQEEIE</sequence>
<comment type="caution">
    <text evidence="2">The sequence shown here is derived from an EMBL/GenBank/DDBJ whole genome shotgun (WGS) entry which is preliminary data.</text>
</comment>
<keyword evidence="1" id="KW-0472">Membrane</keyword>
<keyword evidence="1" id="KW-1133">Transmembrane helix</keyword>
<organism evidence="2 3">
    <name type="scientific">Hyphodiscus hymeniophilus</name>
    <dbReference type="NCBI Taxonomy" id="353542"/>
    <lineage>
        <taxon>Eukaryota</taxon>
        <taxon>Fungi</taxon>
        <taxon>Dikarya</taxon>
        <taxon>Ascomycota</taxon>
        <taxon>Pezizomycotina</taxon>
        <taxon>Leotiomycetes</taxon>
        <taxon>Helotiales</taxon>
        <taxon>Hyphodiscaceae</taxon>
        <taxon>Hyphodiscus</taxon>
    </lineage>
</organism>
<proteinExistence type="predicted"/>
<feature type="transmembrane region" description="Helical" evidence="1">
    <location>
        <begin position="60"/>
        <end position="78"/>
    </location>
</feature>
<name>A0A9P6VL99_9HELO</name>
<dbReference type="OrthoDB" id="3537340at2759"/>
<feature type="transmembrane region" description="Helical" evidence="1">
    <location>
        <begin position="148"/>
        <end position="172"/>
    </location>
</feature>
<feature type="transmembrane region" description="Helical" evidence="1">
    <location>
        <begin position="184"/>
        <end position="204"/>
    </location>
</feature>
<evidence type="ECO:0000313" key="3">
    <source>
        <dbReference type="Proteomes" id="UP000785200"/>
    </source>
</evidence>
<evidence type="ECO:0000313" key="2">
    <source>
        <dbReference type="EMBL" id="KAG0649675.1"/>
    </source>
</evidence>
<protein>
    <submittedName>
        <fullName evidence="2">Uncharacterized protein</fullName>
    </submittedName>
</protein>
<dbReference type="EMBL" id="VNKQ01000007">
    <property type="protein sequence ID" value="KAG0649675.1"/>
    <property type="molecule type" value="Genomic_DNA"/>
</dbReference>
<accession>A0A9P6VL99</accession>
<dbReference type="Proteomes" id="UP000785200">
    <property type="component" value="Unassembled WGS sequence"/>
</dbReference>
<evidence type="ECO:0000256" key="1">
    <source>
        <dbReference type="SAM" id="Phobius"/>
    </source>
</evidence>
<feature type="transmembrane region" description="Helical" evidence="1">
    <location>
        <begin position="109"/>
        <end position="128"/>
    </location>
</feature>
<gene>
    <name evidence="2" type="ORF">D0Z07_3788</name>
</gene>
<keyword evidence="1" id="KW-0812">Transmembrane</keyword>
<reference evidence="2" key="1">
    <citation type="submission" date="2019-07" db="EMBL/GenBank/DDBJ databases">
        <title>Hyphodiscus hymeniophilus genome sequencing and assembly.</title>
        <authorList>
            <person name="Kramer G."/>
            <person name="Nodwell J."/>
        </authorList>
    </citation>
    <scope>NUCLEOTIDE SEQUENCE</scope>
    <source>
        <strain evidence="2">ATCC 34498</strain>
    </source>
</reference>